<keyword evidence="5 11" id="KW-0479">Metal-binding</keyword>
<feature type="binding site" evidence="11">
    <location>
        <position position="983"/>
    </location>
    <ligand>
        <name>Zn(2+)</name>
        <dbReference type="ChEBI" id="CHEBI:29105"/>
        <note>ligand shared between dimeric partners</note>
    </ligand>
</feature>
<dbReference type="GO" id="GO:0019243">
    <property type="term" value="P:methylglyoxal catabolic process to D-lactate via S-lactoyl-glutathione"/>
    <property type="evidence" value="ECO:0007669"/>
    <property type="project" value="UniProtKB-ARBA"/>
</dbReference>
<dbReference type="InterPro" id="IPR002885">
    <property type="entry name" value="PPR_rpt"/>
</dbReference>
<evidence type="ECO:0000256" key="9">
    <source>
        <dbReference type="ARBA" id="ARBA00048273"/>
    </source>
</evidence>
<dbReference type="PROSITE" id="PS51819">
    <property type="entry name" value="VOC"/>
    <property type="match status" value="2"/>
</dbReference>
<evidence type="ECO:0000256" key="10">
    <source>
        <dbReference type="PIRSR" id="PIRSR604361-1"/>
    </source>
</evidence>
<evidence type="ECO:0000256" key="6">
    <source>
        <dbReference type="ARBA" id="ARBA00022737"/>
    </source>
</evidence>
<dbReference type="NCBIfam" id="TIGR00068">
    <property type="entry name" value="glyox_I"/>
    <property type="match status" value="1"/>
</dbReference>
<dbReference type="GO" id="GO:0004462">
    <property type="term" value="F:lactoylglutathione lyase activity"/>
    <property type="evidence" value="ECO:0007669"/>
    <property type="project" value="UniProtKB-EC"/>
</dbReference>
<organism evidence="14 15">
    <name type="scientific">Asparagus officinalis</name>
    <name type="common">Garden asparagus</name>
    <dbReference type="NCBI Taxonomy" id="4686"/>
    <lineage>
        <taxon>Eukaryota</taxon>
        <taxon>Viridiplantae</taxon>
        <taxon>Streptophyta</taxon>
        <taxon>Embryophyta</taxon>
        <taxon>Tracheophyta</taxon>
        <taxon>Spermatophyta</taxon>
        <taxon>Magnoliopsida</taxon>
        <taxon>Liliopsida</taxon>
        <taxon>Asparagales</taxon>
        <taxon>Asparagaceae</taxon>
        <taxon>Asparagoideae</taxon>
        <taxon>Asparagus</taxon>
    </lineage>
</organism>
<dbReference type="FunFam" id="3.10.180.10:FF:000004">
    <property type="entry name" value="Lactoylglutathione lyase"/>
    <property type="match status" value="2"/>
</dbReference>
<evidence type="ECO:0000259" key="13">
    <source>
        <dbReference type="PROSITE" id="PS51819"/>
    </source>
</evidence>
<dbReference type="EC" id="4.4.1.5" evidence="4"/>
<feature type="repeat" description="PPR" evidence="12">
    <location>
        <begin position="295"/>
        <end position="329"/>
    </location>
</feature>
<comment type="similarity">
    <text evidence="2">Belongs to the PPR family. P subfamily.</text>
</comment>
<evidence type="ECO:0000313" key="14">
    <source>
        <dbReference type="EMBL" id="ONK69101.1"/>
    </source>
</evidence>
<feature type="active site" description="Proton donor/acceptor" evidence="10">
    <location>
        <position position="983"/>
    </location>
</feature>
<feature type="repeat" description="PPR" evidence="12">
    <location>
        <begin position="575"/>
        <end position="609"/>
    </location>
</feature>
<comment type="similarity">
    <text evidence="3">Belongs to the glyoxalase I family.</text>
</comment>
<sequence>MLRRLARSKLRSLLRFPKFSSSADIAEVAFFDFHNELPINSNSHLSILNEIPSDRIRGKDDSCKESEDSRVSTLVACHCLAKVGKLKEVRRILKQLIDKEGSGSATSLCGLLLNNFRDFDCDWIVWDMLANVYARSEMIYDALYVLSQMDSLNIQASISTYDSLMYNIRTADVVSDLYKGIRASGVSCSEYTHNIFIDGLCKQKRLGEAMSCFQEMRSRKELTLCTVIFNTLISGFSNAGSVDVAKSFVAMMFKYGCVPDRFSYGSLLHGLCVVGRMEEALELCEDMEREGMKLDVVTYNILINGFRLLGLMSWVWKLIHEMILKGLDPDLVTYTILICGHCESGRVDVGMKIKKEMLERGFQLNVITYSVLLNGLSKQGRICDVDKILEEMKAIGLDMDIVAYSTLIHGYCKLGEIDRALQICNMMCSKIVLLNSFGYGAILSSLCKKGMVVEARCILDTLTNSFQSVDVILYNMVLHGYVKLGNVSAALELYEKMLTGGIIPTIITYNTLILGFCKTGKLNEALNFKKTIELNGLVPTVVTYSTLMDAFCGAGDVASMLQLFDEMVGKAIMPNVIIYSIVMKGLCKQRRLQGAIDILKDMHMKGIGVDVITYNTLIQGFCEAQNRKMAFRIHNEMLQQNLTPTPVTYNFLINVLCHNGHTYWAERLLKALLDKGVKLRKFAYNTIIKAYCVKGKPQEAITLFEMMVTKGFEVSIEDYSAVINRLCKRHFTNEAMIFLNKMLLAGISPDLELVATFCSAYHYKNDITQLFALQCASAPCVGHDYTTYATVFTKLYFCGCKLVASGWSMIAIPQAQLFQGKASNLNRVDGNSTETTGTRNIIQASTSLTQDSAIEWANNDKRRLLHVVYRVGDLDRTIKFYTECLGMKLLRKRDIPEEKYSNAFLGYGPEDSNFAVELTYNYGVDKYDIGSGFGHFGIATDDVYKMVDLIKAKGGKVTREPGPVKGGSTVIAFVEDPDGYKFELLERSSTPEPLCQVMLRVGDLDHSINFYEKAFGMKLLRKRDNPEYKYTIAMMGYGPEDQNTVLELTYNYGVKEYDKGNAYAQIAIGTDDVYRTAEAIKLFGGKITREPGPLPGINTKITACLDPDGWKSVFVDNKDFAKELE</sequence>
<dbReference type="InterPro" id="IPR018146">
    <property type="entry name" value="Glyoxalase_1_CS"/>
</dbReference>
<dbReference type="NCBIfam" id="TIGR00756">
    <property type="entry name" value="PPR"/>
    <property type="match status" value="12"/>
</dbReference>
<evidence type="ECO:0000256" key="7">
    <source>
        <dbReference type="ARBA" id="ARBA00023239"/>
    </source>
</evidence>
<dbReference type="GO" id="GO:0046872">
    <property type="term" value="F:metal ion binding"/>
    <property type="evidence" value="ECO:0007669"/>
    <property type="project" value="UniProtKB-KW"/>
</dbReference>
<dbReference type="PANTHER" id="PTHR47939">
    <property type="entry name" value="MEMBRANE-ASSOCIATED SALT-INDUCIBLE PROTEIN-LIKE"/>
    <property type="match status" value="1"/>
</dbReference>
<dbReference type="InterPro" id="IPR004361">
    <property type="entry name" value="Glyoxalase_1"/>
</dbReference>
<dbReference type="InterPro" id="IPR004360">
    <property type="entry name" value="Glyas_Fos-R_dOase_dom"/>
</dbReference>
<dbReference type="InterPro" id="IPR029068">
    <property type="entry name" value="Glyas_Bleomycin-R_OHBP_Dase"/>
</dbReference>
<evidence type="ECO:0000256" key="8">
    <source>
        <dbReference type="ARBA" id="ARBA00030537"/>
    </source>
</evidence>
<feature type="repeat" description="PPR" evidence="12">
    <location>
        <begin position="715"/>
        <end position="749"/>
    </location>
</feature>
<keyword evidence="11" id="KW-0862">Zinc</keyword>
<feature type="repeat" description="PPR" evidence="12">
    <location>
        <begin position="505"/>
        <end position="539"/>
    </location>
</feature>
<dbReference type="InterPro" id="IPR037523">
    <property type="entry name" value="VOC_core"/>
</dbReference>
<feature type="repeat" description="PPR" evidence="12">
    <location>
        <begin position="365"/>
        <end position="399"/>
    </location>
</feature>
<feature type="repeat" description="PPR" evidence="12">
    <location>
        <begin position="470"/>
        <end position="504"/>
    </location>
</feature>
<comment type="pathway">
    <text evidence="1">Secondary metabolite metabolism; methylglyoxal degradation; (R)-lactate from methylglyoxal: step 1/2.</text>
</comment>
<evidence type="ECO:0000256" key="1">
    <source>
        <dbReference type="ARBA" id="ARBA00005008"/>
    </source>
</evidence>
<dbReference type="Pfam" id="PF13041">
    <property type="entry name" value="PPR_2"/>
    <property type="match status" value="7"/>
</dbReference>
<feature type="repeat" description="PPR" evidence="12">
    <location>
        <begin position="330"/>
        <end position="364"/>
    </location>
</feature>
<dbReference type="Gramene" id="ONK69101">
    <property type="protein sequence ID" value="ONK69101"/>
    <property type="gene ID" value="A4U43_C05F19370"/>
</dbReference>
<feature type="domain" description="VOC" evidence="13">
    <location>
        <begin position="863"/>
        <end position="987"/>
    </location>
</feature>
<evidence type="ECO:0000256" key="2">
    <source>
        <dbReference type="ARBA" id="ARBA00007626"/>
    </source>
</evidence>
<accession>A0A5P1EX59</accession>
<feature type="repeat" description="PPR" evidence="12">
    <location>
        <begin position="400"/>
        <end position="430"/>
    </location>
</feature>
<feature type="binding site" evidence="11">
    <location>
        <position position="935"/>
    </location>
    <ligand>
        <name>Zn(2+)</name>
        <dbReference type="ChEBI" id="CHEBI:29105"/>
        <note>ligand shared between dimeric partners</note>
    </ligand>
</feature>
<dbReference type="Pfam" id="PF12854">
    <property type="entry name" value="PPR_1"/>
    <property type="match status" value="1"/>
</dbReference>
<comment type="cofactor">
    <cofactor evidence="11">
        <name>Zn(2+)</name>
        <dbReference type="ChEBI" id="CHEBI:29105"/>
    </cofactor>
    <text evidence="11">Binds 1 zinc ion per subunit. In the homodimer, two zinc ions are bound between subunits.</text>
</comment>
<gene>
    <name evidence="14" type="ORF">A4U43_C05F19370</name>
</gene>
<evidence type="ECO:0000256" key="12">
    <source>
        <dbReference type="PROSITE-ProRule" id="PRU00708"/>
    </source>
</evidence>
<feature type="binding site" evidence="11">
    <location>
        <position position="917"/>
    </location>
    <ligand>
        <name>Zn(2+)</name>
        <dbReference type="ChEBI" id="CHEBI:29105"/>
        <note>ligand shared between dimeric partners</note>
    </ligand>
</feature>
<feature type="repeat" description="PPR" evidence="12">
    <location>
        <begin position="189"/>
        <end position="219"/>
    </location>
</feature>
<feature type="repeat" description="PPR" evidence="12">
    <location>
        <begin position="260"/>
        <end position="294"/>
    </location>
</feature>
<dbReference type="SUPFAM" id="SSF81901">
    <property type="entry name" value="HCP-like"/>
    <property type="match status" value="1"/>
</dbReference>
<dbReference type="PANTHER" id="PTHR47939:SF5">
    <property type="entry name" value="PENTACOTRIPEPTIDE-REPEAT REGION OF PRORP DOMAIN-CONTAINING PROTEIN"/>
    <property type="match status" value="1"/>
</dbReference>
<evidence type="ECO:0000256" key="5">
    <source>
        <dbReference type="ARBA" id="ARBA00022723"/>
    </source>
</evidence>
<dbReference type="EMBL" id="CM007385">
    <property type="protein sequence ID" value="ONK69101.1"/>
    <property type="molecule type" value="Genomic_DNA"/>
</dbReference>
<dbReference type="PROSITE" id="PS00934">
    <property type="entry name" value="GLYOXALASE_I_1"/>
    <property type="match status" value="2"/>
</dbReference>
<keyword evidence="6" id="KW-0677">Repeat</keyword>
<dbReference type="Pfam" id="PF01535">
    <property type="entry name" value="PPR"/>
    <property type="match status" value="1"/>
</dbReference>
<feature type="repeat" description="PPR" evidence="12">
    <location>
        <begin position="610"/>
        <end position="644"/>
    </location>
</feature>
<evidence type="ECO:0000256" key="4">
    <source>
        <dbReference type="ARBA" id="ARBA00012081"/>
    </source>
</evidence>
<evidence type="ECO:0000256" key="3">
    <source>
        <dbReference type="ARBA" id="ARBA00010363"/>
    </source>
</evidence>
<feature type="domain" description="VOC" evidence="13">
    <location>
        <begin position="993"/>
        <end position="1117"/>
    </location>
</feature>
<reference evidence="15" key="1">
    <citation type="journal article" date="2017" name="Nat. Commun.">
        <title>The asparagus genome sheds light on the origin and evolution of a young Y chromosome.</title>
        <authorList>
            <person name="Harkess A."/>
            <person name="Zhou J."/>
            <person name="Xu C."/>
            <person name="Bowers J.E."/>
            <person name="Van der Hulst R."/>
            <person name="Ayyampalayam S."/>
            <person name="Mercati F."/>
            <person name="Riccardi P."/>
            <person name="McKain M.R."/>
            <person name="Kakrana A."/>
            <person name="Tang H."/>
            <person name="Ray J."/>
            <person name="Groenendijk J."/>
            <person name="Arikit S."/>
            <person name="Mathioni S.M."/>
            <person name="Nakano M."/>
            <person name="Shan H."/>
            <person name="Telgmann-Rauber A."/>
            <person name="Kanno A."/>
            <person name="Yue Z."/>
            <person name="Chen H."/>
            <person name="Li W."/>
            <person name="Chen Y."/>
            <person name="Xu X."/>
            <person name="Zhang Y."/>
            <person name="Luo S."/>
            <person name="Chen H."/>
            <person name="Gao J."/>
            <person name="Mao Z."/>
            <person name="Pires J.C."/>
            <person name="Luo M."/>
            <person name="Kudrna D."/>
            <person name="Wing R.A."/>
            <person name="Meyers B.C."/>
            <person name="Yi K."/>
            <person name="Kong H."/>
            <person name="Lavrijsen P."/>
            <person name="Sunseri F."/>
            <person name="Falavigna A."/>
            <person name="Ye Y."/>
            <person name="Leebens-Mack J.H."/>
            <person name="Chen G."/>
        </authorList>
    </citation>
    <scope>NUCLEOTIDE SEQUENCE [LARGE SCALE GENOMIC DNA]</scope>
    <source>
        <strain evidence="15">cv. DH0086</strain>
    </source>
</reference>
<keyword evidence="15" id="KW-1185">Reference proteome</keyword>
<dbReference type="Gene3D" id="3.10.180.10">
    <property type="entry name" value="2,3-Dihydroxybiphenyl 1,2-Dioxygenase, domain 1"/>
    <property type="match status" value="2"/>
</dbReference>
<comment type="catalytic activity">
    <reaction evidence="9">
        <text>(R)-S-lactoylglutathione = methylglyoxal + glutathione</text>
        <dbReference type="Rhea" id="RHEA:19069"/>
        <dbReference type="ChEBI" id="CHEBI:17158"/>
        <dbReference type="ChEBI" id="CHEBI:57474"/>
        <dbReference type="ChEBI" id="CHEBI:57925"/>
        <dbReference type="EC" id="4.4.1.5"/>
    </reaction>
</comment>
<feature type="repeat" description="PPR" evidence="12">
    <location>
        <begin position="225"/>
        <end position="259"/>
    </location>
</feature>
<evidence type="ECO:0000256" key="11">
    <source>
        <dbReference type="PIRSR" id="PIRSR604361-3"/>
    </source>
</evidence>
<dbReference type="Gene3D" id="1.25.40.10">
    <property type="entry name" value="Tetratricopeptide repeat domain"/>
    <property type="match status" value="8"/>
</dbReference>
<dbReference type="CDD" id="cd16358">
    <property type="entry name" value="GlxI_Ni"/>
    <property type="match status" value="2"/>
</dbReference>
<dbReference type="AlphaFoldDB" id="A0A5P1EX59"/>
<keyword evidence="7" id="KW-0456">Lyase</keyword>
<dbReference type="Proteomes" id="UP000243459">
    <property type="component" value="Chromosome 5"/>
</dbReference>
<dbReference type="SUPFAM" id="SSF54593">
    <property type="entry name" value="Glyoxalase/Bleomycin resistance protein/Dihydroxybiphenyl dioxygenase"/>
    <property type="match status" value="2"/>
</dbReference>
<name>A0A5P1EX59_ASPOF</name>
<feature type="repeat" description="PPR" evidence="12">
    <location>
        <begin position="540"/>
        <end position="574"/>
    </location>
</feature>
<feature type="repeat" description="PPR" evidence="12">
    <location>
        <begin position="645"/>
        <end position="679"/>
    </location>
</feature>
<dbReference type="UniPathway" id="UPA00619">
    <property type="reaction ID" value="UER00675"/>
</dbReference>
<dbReference type="PROSITE" id="PS51375">
    <property type="entry name" value="PPR"/>
    <property type="match status" value="15"/>
</dbReference>
<evidence type="ECO:0000313" key="15">
    <source>
        <dbReference type="Proteomes" id="UP000243459"/>
    </source>
</evidence>
<feature type="repeat" description="PPR" evidence="12">
    <location>
        <begin position="680"/>
        <end position="714"/>
    </location>
</feature>
<dbReference type="Pfam" id="PF00903">
    <property type="entry name" value="Glyoxalase"/>
    <property type="match status" value="2"/>
</dbReference>
<dbReference type="InterPro" id="IPR011990">
    <property type="entry name" value="TPR-like_helical_dom_sf"/>
</dbReference>
<proteinExistence type="inferred from homology"/>
<dbReference type="InterPro" id="IPR050667">
    <property type="entry name" value="PPR-containing_protein"/>
</dbReference>
<protein>
    <recommendedName>
        <fullName evidence="4">lactoylglutathione lyase</fullName>
        <ecNumber evidence="4">4.4.1.5</ecNumber>
    </recommendedName>
    <alternativeName>
        <fullName evidence="8">Glyoxalase I</fullName>
    </alternativeName>
</protein>